<dbReference type="InterPro" id="IPR002870">
    <property type="entry name" value="Peptidase_M12B_N"/>
</dbReference>
<dbReference type="GO" id="GO:0008237">
    <property type="term" value="F:metallopeptidase activity"/>
    <property type="evidence" value="ECO:0007669"/>
    <property type="project" value="UniProtKB-KW"/>
</dbReference>
<dbReference type="EMBL" id="JAOTOJ010000010">
    <property type="protein sequence ID" value="KAK9395054.1"/>
    <property type="molecule type" value="Genomic_DNA"/>
</dbReference>
<evidence type="ECO:0000313" key="5">
    <source>
        <dbReference type="EMBL" id="KAK9395054.1"/>
    </source>
</evidence>
<keyword evidence="6" id="KW-1185">Reference proteome</keyword>
<comment type="caution">
    <text evidence="5">The sequence shown here is derived from an EMBL/GenBank/DDBJ whole genome shotgun (WGS) entry which is preliminary data.</text>
</comment>
<dbReference type="Pfam" id="PF01562">
    <property type="entry name" value="Pep_M12B_propep"/>
    <property type="match status" value="1"/>
</dbReference>
<evidence type="ECO:0000313" key="6">
    <source>
        <dbReference type="Proteomes" id="UP001474421"/>
    </source>
</evidence>
<organism evidence="5 6">
    <name type="scientific">Crotalus adamanteus</name>
    <name type="common">Eastern diamondback rattlesnake</name>
    <dbReference type="NCBI Taxonomy" id="8729"/>
    <lineage>
        <taxon>Eukaryota</taxon>
        <taxon>Metazoa</taxon>
        <taxon>Chordata</taxon>
        <taxon>Craniata</taxon>
        <taxon>Vertebrata</taxon>
        <taxon>Euteleostomi</taxon>
        <taxon>Lepidosauria</taxon>
        <taxon>Squamata</taxon>
        <taxon>Bifurcata</taxon>
        <taxon>Unidentata</taxon>
        <taxon>Episquamata</taxon>
        <taxon>Toxicofera</taxon>
        <taxon>Serpentes</taxon>
        <taxon>Colubroidea</taxon>
        <taxon>Viperidae</taxon>
        <taxon>Crotalinae</taxon>
        <taxon>Crotalus</taxon>
    </lineage>
</organism>
<dbReference type="GO" id="GO:0005576">
    <property type="term" value="C:extracellular region"/>
    <property type="evidence" value="ECO:0007669"/>
    <property type="project" value="UniProtKB-SubCell"/>
</dbReference>
<evidence type="ECO:0000256" key="3">
    <source>
        <dbReference type="ARBA" id="ARBA00023157"/>
    </source>
</evidence>
<evidence type="ECO:0000256" key="2">
    <source>
        <dbReference type="ARBA" id="ARBA00022525"/>
    </source>
</evidence>
<keyword evidence="2" id="KW-0964">Secreted</keyword>
<evidence type="ECO:0000256" key="1">
    <source>
        <dbReference type="ARBA" id="ARBA00004613"/>
    </source>
</evidence>
<proteinExistence type="predicted"/>
<keyword evidence="3" id="KW-1015">Disulfide bond</keyword>
<gene>
    <name evidence="5" type="ORF">NXF25_014400</name>
</gene>
<dbReference type="Proteomes" id="UP001474421">
    <property type="component" value="Unassembled WGS sequence"/>
</dbReference>
<sequence length="199" mass="22211">MPLGRGRQVSFSITAFGKVLLLQLEPDASFLAPGLKIQHVGLKIQHVGRRESIGFLTEKEEEEEDVKLRRCFYSGTVNAQPDSLVAVSLCQGIHGSFFVDGDKYVIQPQNRGSKDPLMQVHQIQKRSWSKEAAKDMRGGEAQLEPNSTTLHRAKRFTSQARYVETLLVADTSMVQFYGHDLMHDVIASYILLLLTGIPG</sequence>
<dbReference type="PANTHER" id="PTHR11905:SF256">
    <property type="entry name" value="PEPTIDASE M12B DOMAIN-CONTAINING PROTEIN"/>
    <property type="match status" value="1"/>
</dbReference>
<dbReference type="AlphaFoldDB" id="A0AAW1AZ65"/>
<accession>A0AAW1AZ65</accession>
<evidence type="ECO:0000259" key="4">
    <source>
        <dbReference type="Pfam" id="PF01562"/>
    </source>
</evidence>
<keyword evidence="5" id="KW-0378">Hydrolase</keyword>
<dbReference type="PANTHER" id="PTHR11905">
    <property type="entry name" value="ADAM A DISINTEGRIN AND METALLOPROTEASE DOMAIN"/>
    <property type="match status" value="1"/>
</dbReference>
<reference evidence="5 6" key="1">
    <citation type="journal article" date="2024" name="Proc. Natl. Acad. Sci. U.S.A.">
        <title>The genetic regulatory architecture and epigenomic basis for age-related changes in rattlesnake venom.</title>
        <authorList>
            <person name="Hogan M.P."/>
            <person name="Holding M.L."/>
            <person name="Nystrom G.S."/>
            <person name="Colston T.J."/>
            <person name="Bartlett D.A."/>
            <person name="Mason A.J."/>
            <person name="Ellsworth S.A."/>
            <person name="Rautsaw R.M."/>
            <person name="Lawrence K.C."/>
            <person name="Strickland J.L."/>
            <person name="He B."/>
            <person name="Fraser P."/>
            <person name="Margres M.J."/>
            <person name="Gilbert D.M."/>
            <person name="Gibbs H.L."/>
            <person name="Parkinson C.L."/>
            <person name="Rokyta D.R."/>
        </authorList>
    </citation>
    <scope>NUCLEOTIDE SEQUENCE [LARGE SCALE GENOMIC DNA]</scope>
    <source>
        <strain evidence="5">DRR0105</strain>
    </source>
</reference>
<protein>
    <submittedName>
        <fullName evidence="5">A disintegrin and metalloproteinase with thrombospondin motifs 8</fullName>
    </submittedName>
</protein>
<name>A0AAW1AZ65_CROAD</name>
<feature type="domain" description="Peptidase M12B propeptide" evidence="4">
    <location>
        <begin position="7"/>
        <end position="78"/>
    </location>
</feature>
<keyword evidence="5" id="KW-0482">Metalloprotease</keyword>
<comment type="subcellular location">
    <subcellularLocation>
        <location evidence="1">Secreted</location>
    </subcellularLocation>
</comment>
<keyword evidence="5" id="KW-0645">Protease</keyword>